<evidence type="ECO:0000256" key="2">
    <source>
        <dbReference type="SAM" id="SignalP"/>
    </source>
</evidence>
<evidence type="ECO:0000256" key="1">
    <source>
        <dbReference type="ARBA" id="ARBA00022729"/>
    </source>
</evidence>
<name>A0A1G8AGA0_9VIBR</name>
<dbReference type="Gene3D" id="2.40.160.10">
    <property type="entry name" value="Porin"/>
    <property type="match status" value="1"/>
</dbReference>
<dbReference type="InterPro" id="IPR050298">
    <property type="entry name" value="Gram-neg_bact_OMP"/>
</dbReference>
<dbReference type="OrthoDB" id="5904191at2"/>
<organism evidence="3 4">
    <name type="scientific">Vibrio xiamenensis</name>
    <dbReference type="NCBI Taxonomy" id="861298"/>
    <lineage>
        <taxon>Bacteria</taxon>
        <taxon>Pseudomonadati</taxon>
        <taxon>Pseudomonadota</taxon>
        <taxon>Gammaproteobacteria</taxon>
        <taxon>Vibrionales</taxon>
        <taxon>Vibrionaceae</taxon>
        <taxon>Vibrio</taxon>
    </lineage>
</organism>
<dbReference type="PANTHER" id="PTHR34501:SF2">
    <property type="entry name" value="OUTER MEMBRANE PORIN F-RELATED"/>
    <property type="match status" value="1"/>
</dbReference>
<dbReference type="SUPFAM" id="SSF56935">
    <property type="entry name" value="Porins"/>
    <property type="match status" value="1"/>
</dbReference>
<reference evidence="3 4" key="1">
    <citation type="submission" date="2016-10" db="EMBL/GenBank/DDBJ databases">
        <authorList>
            <person name="de Groot N.N."/>
        </authorList>
    </citation>
    <scope>NUCLEOTIDE SEQUENCE [LARGE SCALE GENOMIC DNA]</scope>
    <source>
        <strain evidence="3 4">CGMCC 1.10228</strain>
    </source>
</reference>
<feature type="signal peptide" evidence="2">
    <location>
        <begin position="1"/>
        <end position="20"/>
    </location>
</feature>
<gene>
    <name evidence="3" type="ORF">SAMN04488136_11078</name>
</gene>
<dbReference type="PANTHER" id="PTHR34501">
    <property type="entry name" value="PROTEIN YDDL-RELATED"/>
    <property type="match status" value="1"/>
</dbReference>
<dbReference type="STRING" id="861298.SAMN04488136_11078"/>
<feature type="chain" id="PRO_5011792843" evidence="2">
    <location>
        <begin position="21"/>
        <end position="317"/>
    </location>
</feature>
<keyword evidence="1 2" id="KW-0732">Signal</keyword>
<keyword evidence="4" id="KW-1185">Reference proteome</keyword>
<protein>
    <submittedName>
        <fullName evidence="3">Outer membrane protein (Porin)</fullName>
    </submittedName>
</protein>
<evidence type="ECO:0000313" key="3">
    <source>
        <dbReference type="EMBL" id="SDH19360.1"/>
    </source>
</evidence>
<dbReference type="AlphaFoldDB" id="A0A1G8AGA0"/>
<proteinExistence type="predicted"/>
<sequence length="317" mass="35540">MQKRLIQTSMLLVFSSQAMAYTLIENDRANLTAYGTMKARAKFSDTVDNDYTFGDSDVGVKGRYAIMDSISIAAGAEAEINFDRDETEDEDDIYMSEYFVGLGVERLGTLTYGKHSTSSDDLSAVDYSEIYGGKASLNTVGVKDETIKYVYGYEGIKLDATYGFASGENSRELKEFYGSYSVEDLKLQAGIGNSTTKTYTYNYSQLSAFYTFGDYQLGTSYYYNKAERKSNSLRDVERNAIAVAGQLQYTPELTTFAGYEFIHHKSKTDTLEGNEQNIYAGVSYLVDDWLKLFTEVNYRETLTQNQVNYGVGASFSF</sequence>
<accession>A0A1G8AGA0</accession>
<dbReference type="InterPro" id="IPR023614">
    <property type="entry name" value="Porin_dom_sf"/>
</dbReference>
<dbReference type="EMBL" id="FNDD01000010">
    <property type="protein sequence ID" value="SDH19360.1"/>
    <property type="molecule type" value="Genomic_DNA"/>
</dbReference>
<dbReference type="RefSeq" id="WP_143015613.1">
    <property type="nucleotide sequence ID" value="NZ_FNDD01000010.1"/>
</dbReference>
<dbReference type="Proteomes" id="UP000198854">
    <property type="component" value="Unassembled WGS sequence"/>
</dbReference>
<evidence type="ECO:0000313" key="4">
    <source>
        <dbReference type="Proteomes" id="UP000198854"/>
    </source>
</evidence>